<feature type="transmembrane region" description="Helical" evidence="8">
    <location>
        <begin position="12"/>
        <end position="28"/>
    </location>
</feature>
<keyword evidence="3" id="KW-0813">Transport</keyword>
<keyword evidence="4" id="KW-1003">Cell membrane</keyword>
<accession>A0ABX8BT82</accession>
<dbReference type="InterPro" id="IPR036721">
    <property type="entry name" value="RCK_C_sf"/>
</dbReference>
<evidence type="ECO:0000313" key="10">
    <source>
        <dbReference type="EMBL" id="QUX24322.1"/>
    </source>
</evidence>
<dbReference type="InterPro" id="IPR006037">
    <property type="entry name" value="RCK_C"/>
</dbReference>
<evidence type="ECO:0000256" key="7">
    <source>
        <dbReference type="ARBA" id="ARBA00023136"/>
    </source>
</evidence>
<dbReference type="EMBL" id="CP074133">
    <property type="protein sequence ID" value="QUX24322.1"/>
    <property type="molecule type" value="Genomic_DNA"/>
</dbReference>
<gene>
    <name evidence="10" type="primary">aspT</name>
    <name evidence="10" type="ORF">KGD84_08585</name>
</gene>
<evidence type="ECO:0000256" key="1">
    <source>
        <dbReference type="ARBA" id="ARBA00004651"/>
    </source>
</evidence>
<dbReference type="InterPro" id="IPR022457">
    <property type="entry name" value="Asp_Ala_antiprt"/>
</dbReference>
<feature type="domain" description="RCK C-terminal" evidence="9">
    <location>
        <begin position="326"/>
        <end position="376"/>
    </location>
</feature>
<reference evidence="10 11" key="1">
    <citation type="submission" date="2021-05" db="EMBL/GenBank/DDBJ databases">
        <title>Direct Submission.</title>
        <authorList>
            <person name="Li K."/>
            <person name="Gao J."/>
        </authorList>
    </citation>
    <scope>NUCLEOTIDE SEQUENCE [LARGE SCALE GENOMIC DNA]</scope>
    <source>
        <strain evidence="10 11">Mg02</strain>
    </source>
</reference>
<name>A0ABX8BT82_9ACTN</name>
<evidence type="ECO:0000259" key="9">
    <source>
        <dbReference type="PROSITE" id="PS51202"/>
    </source>
</evidence>
<protein>
    <submittedName>
        <fullName evidence="10">Aspartate-alanine antiporter</fullName>
    </submittedName>
</protein>
<dbReference type="NCBIfam" id="TIGR03802">
    <property type="entry name" value="Asp_Ala_antiprt"/>
    <property type="match status" value="1"/>
</dbReference>
<feature type="transmembrane region" description="Helical" evidence="8">
    <location>
        <begin position="93"/>
        <end position="117"/>
    </location>
</feature>
<feature type="transmembrane region" description="Helical" evidence="8">
    <location>
        <begin position="35"/>
        <end position="53"/>
    </location>
</feature>
<dbReference type="InterPro" id="IPR006512">
    <property type="entry name" value="YidE_YbjL"/>
</dbReference>
<feature type="domain" description="RCK C-terminal" evidence="9">
    <location>
        <begin position="209"/>
        <end position="290"/>
    </location>
</feature>
<dbReference type="SUPFAM" id="SSF116726">
    <property type="entry name" value="TrkA C-terminal domain-like"/>
    <property type="match status" value="2"/>
</dbReference>
<dbReference type="NCBIfam" id="TIGR01625">
    <property type="entry name" value="YidE_YbjL_dupl"/>
    <property type="match status" value="1"/>
</dbReference>
<dbReference type="Pfam" id="PF02080">
    <property type="entry name" value="TrkA_C"/>
    <property type="match status" value="1"/>
</dbReference>
<evidence type="ECO:0000256" key="3">
    <source>
        <dbReference type="ARBA" id="ARBA00022448"/>
    </source>
</evidence>
<evidence type="ECO:0000256" key="6">
    <source>
        <dbReference type="ARBA" id="ARBA00022989"/>
    </source>
</evidence>
<comment type="similarity">
    <text evidence="2">Belongs to the AAE transporter (TC 2.A.81) family.</text>
</comment>
<dbReference type="Pfam" id="PF06826">
    <property type="entry name" value="Asp-Al_Ex"/>
    <property type="match status" value="2"/>
</dbReference>
<feature type="transmembrane region" description="Helical" evidence="8">
    <location>
        <begin position="386"/>
        <end position="406"/>
    </location>
</feature>
<keyword evidence="7 8" id="KW-0472">Membrane</keyword>
<evidence type="ECO:0000256" key="4">
    <source>
        <dbReference type="ARBA" id="ARBA00022475"/>
    </source>
</evidence>
<keyword evidence="6 8" id="KW-1133">Transmembrane helix</keyword>
<feature type="transmembrane region" description="Helical" evidence="8">
    <location>
        <begin position="161"/>
        <end position="183"/>
    </location>
</feature>
<dbReference type="InterPro" id="IPR050144">
    <property type="entry name" value="AAE_transporter"/>
</dbReference>
<feature type="transmembrane region" description="Helical" evidence="8">
    <location>
        <begin position="474"/>
        <end position="496"/>
    </location>
</feature>
<dbReference type="PANTHER" id="PTHR30445:SF9">
    <property type="match status" value="1"/>
</dbReference>
<dbReference type="PROSITE" id="PS51202">
    <property type="entry name" value="RCK_C"/>
    <property type="match status" value="2"/>
</dbReference>
<keyword evidence="5 8" id="KW-0812">Transmembrane</keyword>
<dbReference type="RefSeq" id="WP_220559730.1">
    <property type="nucleotide sequence ID" value="NZ_CP074133.1"/>
</dbReference>
<dbReference type="PANTHER" id="PTHR30445">
    <property type="entry name" value="K(+)_H(+) ANTIPORTER SUBUNIT KHTT"/>
    <property type="match status" value="1"/>
</dbReference>
<feature type="transmembrane region" description="Helical" evidence="8">
    <location>
        <begin position="412"/>
        <end position="429"/>
    </location>
</feature>
<feature type="transmembrane region" description="Helical" evidence="8">
    <location>
        <begin position="65"/>
        <end position="86"/>
    </location>
</feature>
<dbReference type="Proteomes" id="UP000676079">
    <property type="component" value="Chromosome"/>
</dbReference>
<proteinExistence type="inferred from homology"/>
<comment type="subcellular location">
    <subcellularLocation>
        <location evidence="1">Cell membrane</location>
        <topology evidence="1">Multi-pass membrane protein</topology>
    </subcellularLocation>
</comment>
<keyword evidence="11" id="KW-1185">Reference proteome</keyword>
<evidence type="ECO:0000313" key="11">
    <source>
        <dbReference type="Proteomes" id="UP000676079"/>
    </source>
</evidence>
<sequence length="564" mass="59098">MGGWITDLFQNTPEIALFTALALGYAFGKVPFGPIRLGGVCGTLLVALVIGYLTGAQLDDGVKNLAFALFIFALGFSSGPQFFANLNRKGLRYLGFPIIEVVSVIGVVLVFTVLLGLDQGTAAGLMAGGATESAALGTASEAIGRLGLSADETTELQNNVATAYTVSYLCGLITIVLLTSQIAPRIMRFDLREESAKLWQKMSGGRERADGETPALPDLVGRAYRVEQSDGRSVDNIHASLNGHSTVEEVRRGDQTVKRPDPGFRVRTGDLLVLVGRRAALVGAESVIGPEQAEEPDTVLQSLDVVLTHRGTDHLPLESLGEVLGADLREAVFIRRLTRTEQEIPALPKTRLHTGDVLTVVGAPADVRAVEKKLGYPVVSQKTTDFVYLGLGLVLGILVGQIVIPIGGADLTLGTGGGALLSGLVFGYLRARRPTFGSLHPAAAGTMKDLGLATFIAAVGMSAGPSAWQLVQHYGVMLPVAAVLTTLIPASISLFVGRRLMRIEPPLLIGAVAGQQCSTPAISQVVSTAGNTVPVIAYTITYAISNILLPLTGPIIVALAGAVV</sequence>
<evidence type="ECO:0000256" key="5">
    <source>
        <dbReference type="ARBA" id="ARBA00022692"/>
    </source>
</evidence>
<feature type="transmembrane region" description="Helical" evidence="8">
    <location>
        <begin position="450"/>
        <end position="468"/>
    </location>
</feature>
<evidence type="ECO:0000256" key="2">
    <source>
        <dbReference type="ARBA" id="ARBA00009854"/>
    </source>
</evidence>
<evidence type="ECO:0000256" key="8">
    <source>
        <dbReference type="SAM" id="Phobius"/>
    </source>
</evidence>
<organism evidence="10 11">
    <name type="scientific">Nocardiopsis changdeensis</name>
    <dbReference type="NCBI Taxonomy" id="2831969"/>
    <lineage>
        <taxon>Bacteria</taxon>
        <taxon>Bacillati</taxon>
        <taxon>Actinomycetota</taxon>
        <taxon>Actinomycetes</taxon>
        <taxon>Streptosporangiales</taxon>
        <taxon>Nocardiopsidaceae</taxon>
        <taxon>Nocardiopsis</taxon>
    </lineage>
</organism>